<proteinExistence type="predicted"/>
<dbReference type="SUPFAM" id="SSF143447">
    <property type="entry name" value="AMMECR1-like"/>
    <property type="match status" value="1"/>
</dbReference>
<dbReference type="EMBL" id="AMFJ01000107">
    <property type="protein sequence ID" value="EKE29747.1"/>
    <property type="molecule type" value="Genomic_DNA"/>
</dbReference>
<reference evidence="2" key="1">
    <citation type="journal article" date="2012" name="Science">
        <title>Fermentation, hydrogen, and sulfur metabolism in multiple uncultivated bacterial phyla.</title>
        <authorList>
            <person name="Wrighton K.C."/>
            <person name="Thomas B.C."/>
            <person name="Sharon I."/>
            <person name="Miller C.S."/>
            <person name="Castelle C.J."/>
            <person name="VerBerkmoes N.C."/>
            <person name="Wilkins M.J."/>
            <person name="Hettich R.L."/>
            <person name="Lipton M.S."/>
            <person name="Williams K.H."/>
            <person name="Long P.E."/>
            <person name="Banfield J.F."/>
        </authorList>
    </citation>
    <scope>NUCLEOTIDE SEQUENCE [LARGE SCALE GENOMIC DNA]</scope>
</reference>
<evidence type="ECO:0000313" key="2">
    <source>
        <dbReference type="EMBL" id="EKE29747.1"/>
    </source>
</evidence>
<dbReference type="Pfam" id="PF01871">
    <property type="entry name" value="AMMECR1"/>
    <property type="match status" value="1"/>
</dbReference>
<name>K2G639_9BACT</name>
<dbReference type="Gene3D" id="3.30.1490.150">
    <property type="entry name" value="Hypothetical protein ph0010, domain 2"/>
    <property type="match status" value="1"/>
</dbReference>
<gene>
    <name evidence="2" type="ORF">ACD_2C00107G0007</name>
</gene>
<feature type="domain" description="AMMECR1" evidence="1">
    <location>
        <begin position="3"/>
        <end position="173"/>
    </location>
</feature>
<dbReference type="InterPro" id="IPR027485">
    <property type="entry name" value="AMMECR1_N"/>
</dbReference>
<protein>
    <recommendedName>
        <fullName evidence="1">AMMECR1 domain-containing protein</fullName>
    </recommendedName>
</protein>
<sequence length="180" mass="21055">MHAIARKVIEMYLNEQKIPTMEELWVSSHPEAQTKKLSFVTLYKDGKIIASSWRINAKKWNTIAELIENALFCLKDPRFVEAVKNPLEIRNVKFRVDIISDSQRKILNSIDEFDITKNWAIILSQTLWKAWVILPNIANLVSTPRDLFELVCRKADIDPATVKEEDYYLYSIESDQYSDF</sequence>
<dbReference type="InterPro" id="IPR002733">
    <property type="entry name" value="AMMECR1_domain"/>
</dbReference>
<dbReference type="Gene3D" id="3.30.700.20">
    <property type="entry name" value="Hypothetical protein ph0010, domain 1"/>
    <property type="match status" value="1"/>
</dbReference>
<dbReference type="AlphaFoldDB" id="K2G639"/>
<comment type="caution">
    <text evidence="2">The sequence shown here is derived from an EMBL/GenBank/DDBJ whole genome shotgun (WGS) entry which is preliminary data.</text>
</comment>
<organism evidence="2">
    <name type="scientific">uncultured bacterium</name>
    <name type="common">gcode 4</name>
    <dbReference type="NCBI Taxonomy" id="1234023"/>
    <lineage>
        <taxon>Bacteria</taxon>
        <taxon>environmental samples</taxon>
    </lineage>
</organism>
<accession>K2G639</accession>
<evidence type="ECO:0000259" key="1">
    <source>
        <dbReference type="Pfam" id="PF01871"/>
    </source>
</evidence>
<dbReference type="InterPro" id="IPR036071">
    <property type="entry name" value="AMMECR1_dom_sf"/>
</dbReference>